<dbReference type="GO" id="GO:0048476">
    <property type="term" value="C:Holliday junction resolvase complex"/>
    <property type="evidence" value="ECO:0007669"/>
    <property type="project" value="UniProtKB-UniRule"/>
</dbReference>
<feature type="compositionally biased region" description="Polar residues" evidence="14">
    <location>
        <begin position="14"/>
        <end position="36"/>
    </location>
</feature>
<dbReference type="GO" id="GO:0000727">
    <property type="term" value="P:double-strand break repair via break-induced replication"/>
    <property type="evidence" value="ECO:0007669"/>
    <property type="project" value="UniProtKB-UniRule"/>
</dbReference>
<evidence type="ECO:0000256" key="14">
    <source>
        <dbReference type="SAM" id="MobiDB-lite"/>
    </source>
</evidence>
<keyword evidence="4 13" id="KW-0540">Nuclease</keyword>
<keyword evidence="8 13" id="KW-0378">Hydrolase</keyword>
<keyword evidence="10 13" id="KW-0233">DNA recombination</keyword>
<dbReference type="PANTHER" id="PTHR13451">
    <property type="entry name" value="CLASS II CROSSOVER JUNCTION ENDONUCLEASE MUS81"/>
    <property type="match status" value="1"/>
</dbReference>
<evidence type="ECO:0000256" key="2">
    <source>
        <dbReference type="ARBA" id="ARBA00004123"/>
    </source>
</evidence>
<evidence type="ECO:0000313" key="17">
    <source>
        <dbReference type="Proteomes" id="UP000008743"/>
    </source>
</evidence>
<dbReference type="GO" id="GO:0003677">
    <property type="term" value="F:DNA binding"/>
    <property type="evidence" value="ECO:0007669"/>
    <property type="project" value="UniProtKB-UniRule"/>
</dbReference>
<evidence type="ECO:0000256" key="10">
    <source>
        <dbReference type="ARBA" id="ARBA00023172"/>
    </source>
</evidence>
<dbReference type="SMART" id="SM00891">
    <property type="entry name" value="ERCC4"/>
    <property type="match status" value="1"/>
</dbReference>
<comment type="subunit">
    <text evidence="13">Interacts with EME1.</text>
</comment>
<dbReference type="GO" id="GO:0046872">
    <property type="term" value="F:metal ion binding"/>
    <property type="evidence" value="ECO:0007669"/>
    <property type="project" value="UniProtKB-UniRule"/>
</dbReference>
<proteinExistence type="inferred from homology"/>
<feature type="region of interest" description="Disordered" evidence="14">
    <location>
        <begin position="465"/>
        <end position="501"/>
    </location>
</feature>
<dbReference type="InterPro" id="IPR033309">
    <property type="entry name" value="Mus81"/>
</dbReference>
<dbReference type="Pfam" id="PF14716">
    <property type="entry name" value="HHH_8"/>
    <property type="match status" value="1"/>
</dbReference>
<dbReference type="InterPro" id="IPR010996">
    <property type="entry name" value="HHH_MUS81"/>
</dbReference>
<dbReference type="AlphaFoldDB" id="A0A0D2X235"/>
<evidence type="ECO:0000256" key="7">
    <source>
        <dbReference type="ARBA" id="ARBA00022763"/>
    </source>
</evidence>
<feature type="compositionally biased region" description="Low complexity" evidence="14">
    <location>
        <begin position="326"/>
        <end position="341"/>
    </location>
</feature>
<dbReference type="Pfam" id="PF02732">
    <property type="entry name" value="ERCC4"/>
    <property type="match status" value="1"/>
</dbReference>
<keyword evidence="11 13" id="KW-0234">DNA repair</keyword>
<evidence type="ECO:0000256" key="11">
    <source>
        <dbReference type="ARBA" id="ARBA00023204"/>
    </source>
</evidence>
<feature type="compositionally biased region" description="Low complexity" evidence="14">
    <location>
        <begin position="477"/>
        <end position="489"/>
    </location>
</feature>
<name>A0A0D2X235_CAPO3</name>
<comment type="similarity">
    <text evidence="3 13">Belongs to the XPF family.</text>
</comment>
<evidence type="ECO:0000256" key="5">
    <source>
        <dbReference type="ARBA" id="ARBA00022723"/>
    </source>
</evidence>
<dbReference type="InterPro" id="IPR042530">
    <property type="entry name" value="EME1/EME2_C"/>
</dbReference>
<evidence type="ECO:0000256" key="6">
    <source>
        <dbReference type="ARBA" id="ARBA00022759"/>
    </source>
</evidence>
<dbReference type="GO" id="GO:0006308">
    <property type="term" value="P:DNA catabolic process"/>
    <property type="evidence" value="ECO:0007669"/>
    <property type="project" value="UniProtKB-UniRule"/>
</dbReference>
<evidence type="ECO:0000256" key="9">
    <source>
        <dbReference type="ARBA" id="ARBA00022842"/>
    </source>
</evidence>
<dbReference type="InterPro" id="IPR006166">
    <property type="entry name" value="ERCC4_domain"/>
</dbReference>
<dbReference type="PANTHER" id="PTHR13451:SF0">
    <property type="entry name" value="CROSSOVER JUNCTION ENDONUCLEASE MUS81"/>
    <property type="match status" value="1"/>
</dbReference>
<keyword evidence="7 13" id="KW-0227">DNA damage</keyword>
<dbReference type="GO" id="GO:0005634">
    <property type="term" value="C:nucleus"/>
    <property type="evidence" value="ECO:0007669"/>
    <property type="project" value="UniProtKB-SubCell"/>
</dbReference>
<keyword evidence="12 13" id="KW-0539">Nucleus</keyword>
<dbReference type="OrthoDB" id="5963188at2759"/>
<dbReference type="Gene3D" id="1.10.150.670">
    <property type="entry name" value="Crossover junction endonuclease EME1, DNA-binding domain"/>
    <property type="match status" value="1"/>
</dbReference>
<organism evidence="16 17">
    <name type="scientific">Capsaspora owczarzaki (strain ATCC 30864)</name>
    <dbReference type="NCBI Taxonomy" id="595528"/>
    <lineage>
        <taxon>Eukaryota</taxon>
        <taxon>Filasterea</taxon>
        <taxon>Capsaspora</taxon>
    </lineage>
</organism>
<comment type="function">
    <text evidence="13">Interacts with EME1 to form a DNA structure-specific endonuclease with substrate preference for branched DNA structures with a 5'-end at the branch nick. Typical substrates include 3'-flap structures, D-loops, replication forks and nicked Holliday junctions. May be required in mitosis for the processing of stalled or collapsed replication fork intermediates. May be required in meiosis for the repair of meiosis-specific double strand breaks subsequent to single-end invasion (SEI).</text>
</comment>
<evidence type="ECO:0000256" key="8">
    <source>
        <dbReference type="ARBA" id="ARBA00022801"/>
    </source>
</evidence>
<protein>
    <recommendedName>
        <fullName evidence="13">Crossover junction endonuclease MUS81</fullName>
        <ecNumber evidence="13">3.1.22.-</ecNumber>
    </recommendedName>
</protein>
<evidence type="ECO:0000256" key="13">
    <source>
        <dbReference type="RuleBase" id="RU369042"/>
    </source>
</evidence>
<comment type="cofactor">
    <cofactor evidence="1 13">
        <name>Mg(2+)</name>
        <dbReference type="ChEBI" id="CHEBI:18420"/>
    </cofactor>
</comment>
<dbReference type="STRING" id="595528.A0A0D2X235"/>
<dbReference type="GO" id="GO:0008821">
    <property type="term" value="F:crossover junction DNA endonuclease activity"/>
    <property type="evidence" value="ECO:0007669"/>
    <property type="project" value="UniProtKB-UniRule"/>
</dbReference>
<dbReference type="Gene3D" id="1.10.150.110">
    <property type="entry name" value="DNA polymerase beta, N-terminal domain-like"/>
    <property type="match status" value="1"/>
</dbReference>
<reference evidence="17" key="1">
    <citation type="submission" date="2011-02" db="EMBL/GenBank/DDBJ databases">
        <title>The Genome Sequence of Capsaspora owczarzaki ATCC 30864.</title>
        <authorList>
            <person name="Russ C."/>
            <person name="Cuomo C."/>
            <person name="Burger G."/>
            <person name="Gray M.W."/>
            <person name="Holland P.W.H."/>
            <person name="King N."/>
            <person name="Lang F.B.F."/>
            <person name="Roger A.J."/>
            <person name="Ruiz-Trillo I."/>
            <person name="Young S.K."/>
            <person name="Zeng Q."/>
            <person name="Gargeya S."/>
            <person name="Alvarado L."/>
            <person name="Berlin A."/>
            <person name="Chapman S.B."/>
            <person name="Chen Z."/>
            <person name="Freedman E."/>
            <person name="Gellesch M."/>
            <person name="Goldberg J."/>
            <person name="Griggs A."/>
            <person name="Gujja S."/>
            <person name="Heilman E."/>
            <person name="Heiman D."/>
            <person name="Howarth C."/>
            <person name="Mehta T."/>
            <person name="Neiman D."/>
            <person name="Pearson M."/>
            <person name="Roberts A."/>
            <person name="Saif S."/>
            <person name="Shea T."/>
            <person name="Shenoy N."/>
            <person name="Sisk P."/>
            <person name="Stolte C."/>
            <person name="Sykes S."/>
            <person name="White J."/>
            <person name="Yandava C."/>
            <person name="Haas B."/>
            <person name="Nusbaum C."/>
            <person name="Birren B."/>
        </authorList>
    </citation>
    <scope>NUCLEOTIDE SEQUENCE</scope>
    <source>
        <strain evidence="17">ATCC 30864</strain>
    </source>
</reference>
<dbReference type="GO" id="GO:0000712">
    <property type="term" value="P:resolution of meiotic recombination intermediates"/>
    <property type="evidence" value="ECO:0007669"/>
    <property type="project" value="TreeGrafter"/>
</dbReference>
<gene>
    <name evidence="16" type="ORF">CAOG_009600</name>
</gene>
<feature type="domain" description="ERCC4" evidence="15">
    <location>
        <begin position="566"/>
        <end position="662"/>
    </location>
</feature>
<evidence type="ECO:0000259" key="15">
    <source>
        <dbReference type="SMART" id="SM00891"/>
    </source>
</evidence>
<keyword evidence="9 13" id="KW-0460">Magnesium</keyword>
<dbReference type="Gene3D" id="3.40.50.10130">
    <property type="match status" value="1"/>
</dbReference>
<feature type="region of interest" description="Disordered" evidence="14">
    <location>
        <begin position="250"/>
        <end position="281"/>
    </location>
</feature>
<evidence type="ECO:0000256" key="12">
    <source>
        <dbReference type="ARBA" id="ARBA00023242"/>
    </source>
</evidence>
<dbReference type="InParanoid" id="A0A0D2X235"/>
<dbReference type="EMBL" id="KE346363">
    <property type="protein sequence ID" value="KJE91869.1"/>
    <property type="molecule type" value="Genomic_DNA"/>
</dbReference>
<dbReference type="InterPro" id="IPR011335">
    <property type="entry name" value="Restrct_endonuc-II-like"/>
</dbReference>
<dbReference type="SUPFAM" id="SSF52980">
    <property type="entry name" value="Restriction endonuclease-like"/>
    <property type="match status" value="1"/>
</dbReference>
<evidence type="ECO:0000256" key="3">
    <source>
        <dbReference type="ARBA" id="ARBA00010015"/>
    </source>
</evidence>
<feature type="compositionally biased region" description="Polar residues" evidence="14">
    <location>
        <begin position="357"/>
        <end position="366"/>
    </location>
</feature>
<keyword evidence="17" id="KW-1185">Reference proteome</keyword>
<dbReference type="Proteomes" id="UP000008743">
    <property type="component" value="Unassembled WGS sequence"/>
</dbReference>
<evidence type="ECO:0000256" key="1">
    <source>
        <dbReference type="ARBA" id="ARBA00001946"/>
    </source>
</evidence>
<feature type="compositionally biased region" description="Basic residues" evidence="14">
    <location>
        <begin position="1"/>
        <end position="12"/>
    </location>
</feature>
<dbReference type="InterPro" id="IPR047416">
    <property type="entry name" value="XPF_nuclease_Mus81"/>
</dbReference>
<dbReference type="SUPFAM" id="SSF47802">
    <property type="entry name" value="DNA polymerase beta, N-terminal domain-like"/>
    <property type="match status" value="1"/>
</dbReference>
<evidence type="ECO:0000256" key="4">
    <source>
        <dbReference type="ARBA" id="ARBA00022722"/>
    </source>
</evidence>
<comment type="subcellular location">
    <subcellularLocation>
        <location evidence="2 13">Nucleus</location>
    </subcellularLocation>
</comment>
<keyword evidence="6 13" id="KW-0255">Endonuclease</keyword>
<dbReference type="EC" id="3.1.22.-" evidence="13"/>
<keyword evidence="5 13" id="KW-0479">Metal-binding</keyword>
<evidence type="ECO:0000313" key="16">
    <source>
        <dbReference type="EMBL" id="KJE91869.1"/>
    </source>
</evidence>
<dbReference type="eggNOG" id="KOG2379">
    <property type="taxonomic scope" value="Eukaryota"/>
</dbReference>
<dbReference type="GO" id="GO:0031573">
    <property type="term" value="P:mitotic intra-S DNA damage checkpoint signaling"/>
    <property type="evidence" value="ECO:0007669"/>
    <property type="project" value="TreeGrafter"/>
</dbReference>
<feature type="region of interest" description="Disordered" evidence="14">
    <location>
        <begin position="1"/>
        <end position="60"/>
    </location>
</feature>
<dbReference type="CDD" id="cd20074">
    <property type="entry name" value="XPF_nuclease_Mus81"/>
    <property type="match status" value="1"/>
</dbReference>
<accession>A0A0D2X235</accession>
<feature type="region of interest" description="Disordered" evidence="14">
    <location>
        <begin position="326"/>
        <end position="366"/>
    </location>
</feature>
<dbReference type="GO" id="GO:0048257">
    <property type="term" value="F:3'-flap endonuclease activity"/>
    <property type="evidence" value="ECO:0007669"/>
    <property type="project" value="TreeGrafter"/>
</dbReference>
<dbReference type="InterPro" id="IPR027421">
    <property type="entry name" value="DNA_pol_lamdba_lyase_dom_sf"/>
</dbReference>
<sequence>MFSRAPRTHRRAGASSTNAFVSNSDDETGGTSASQDRSLSGALGRGSSRGRGRGRAAPVAASRLQVGNVVSTAEIDVLFGFGSAAGRSSRGRGAPAARVGGGGATAAAASVSPAAVEPSNQDIVDMLHDLAQQASERGTKNMYSYRKATTSVCRYPLPIRSGNEAMLLEHIGATIARQISSFIAARPRASAVPLVRGSSAAAAAASSGFPTPASLQGAAVRPSLPTMFQSLSSSAVSSRPVAAPPPIKRVQLQLPPPANPPGQESAVSISPSSRRLLKGPETLPPSYLTMLSNMNKSASAAAAPPPLASPPVLLQAASALSIASTSTNNSSTATASRAATADPSPGDLEDLFAPTPRLSQKRSLSEASESSTRFSFVSAEFELASSREQAGVLVHESAVWVLIGHPAEDTNRLHVKFGTMLPHSAPAPAHLAARGVRFHYVPEASFDISGEGEAEWHNAASLWHEARNPPNKPTTISSSSTSSSFSSSSAGPAPHLASKEPLQPSLAVTKEAPLLRSQSSSSASVRFGRHDLFRSVSDTSNASNAMFVPSAEQTLRVPIVDAAQIQLVVDAREMFSSNGEISPVYELLAQLDGPPITRPLPVGDFVWIATVNGKEYLLDYICERKRMDDLEHSILDRRFREQKFRLLSCGVSNVVYIVEELMNFEAQALSASALRQAMANTQVHCGFKLQLSKTPLATVNFLRRMTAYLQQRYLNKDLCVLRPGALQALAALTPESQRNSSARTLPLLPPEYHLSYEDFTAQSEKNGQRTLKDLTAAQLLQIKGLTSEKLKEIINVYGCLRQLHDAFQSDSVGTLQRLADIKFGRVVQCKPLGMPLAKAIATAIAPQLFPS</sequence>
<dbReference type="PhylomeDB" id="A0A0D2X235"/>